<feature type="transmembrane region" description="Helical" evidence="8">
    <location>
        <begin position="386"/>
        <end position="405"/>
    </location>
</feature>
<feature type="transmembrane region" description="Helical" evidence="8">
    <location>
        <begin position="288"/>
        <end position="307"/>
    </location>
</feature>
<feature type="transmembrane region" description="Helical" evidence="8">
    <location>
        <begin position="466"/>
        <end position="484"/>
    </location>
</feature>
<evidence type="ECO:0000256" key="4">
    <source>
        <dbReference type="ARBA" id="ARBA00022519"/>
    </source>
</evidence>
<sequence>MTMNSITSASSNRLRLFKMPAERRAMLIAIAVFFGLLGIVDFVSTGPLSYFDVSFLSSGGATSALAAIGQTIVVLSGGFDLSAGAVISLVNAVLAQSMDPAVAQTSVFYWTCVGVGIGMATGAFNGIFIAFFRLQPIVVTLSTMFIIQGVTLLVMDKPGGFVAPELANFYLGDAIPGWLPMPLVVIAAVILAWMWLKNTRFGTALYAVGSDPDAAASIGIRVPLVRFLVYVIAGGCYGLAGVFISAQTGSGDPLVGNPLLLSMFAAVVVGGTRLGGGRGGPVGTVFGAYILMMVVNILLVLNVSAYYSTIAEGTILILAVLASSISGQSVLALQLRGVKSRLTAWRQGLLPSQLDQADRRLKTTQPVTGNLSPVPFLSRNGETIRYALPAYLCLFLVVLVTQFWLGRTILNPTYWNSLAVLSSFLAVLALGQGTVILTGGLDLSVPWTIGLSGILLAGIVNGSDAALFYALPLVLLVACLIGLINGVGIVVLGISPIVMTLAMNGILQGCALIYSQGTPAGFSSPMLRWFMTGKILAVTPVVVFMVMFVIAGVLLLGRTAFGRRVYGIGNGLRAAQLSGIAVGRTLIFVYVLSGLCAGLAGILLTGFSGQASLGMGDDYLLPSIAVVVVGGALITGGRGHYLGMLGGVLLLTALQMFLAGTTLPYATRAILFGLVVLGAVMALREKRS</sequence>
<feature type="transmembrane region" description="Helical" evidence="8">
    <location>
        <begin position="641"/>
        <end position="659"/>
    </location>
</feature>
<feature type="transmembrane region" description="Helical" evidence="8">
    <location>
        <begin position="619"/>
        <end position="636"/>
    </location>
</feature>
<organism evidence="9 10">
    <name type="scientific">Phyllobacterium myrsinacearum</name>
    <dbReference type="NCBI Taxonomy" id="28101"/>
    <lineage>
        <taxon>Bacteria</taxon>
        <taxon>Pseudomonadati</taxon>
        <taxon>Pseudomonadota</taxon>
        <taxon>Alphaproteobacteria</taxon>
        <taxon>Hyphomicrobiales</taxon>
        <taxon>Phyllobacteriaceae</taxon>
        <taxon>Phyllobacterium</taxon>
    </lineage>
</organism>
<evidence type="ECO:0000256" key="1">
    <source>
        <dbReference type="ARBA" id="ARBA00004651"/>
    </source>
</evidence>
<feature type="transmembrane region" description="Helical" evidence="8">
    <location>
        <begin position="444"/>
        <end position="460"/>
    </location>
</feature>
<dbReference type="Proteomes" id="UP000549052">
    <property type="component" value="Unassembled WGS sequence"/>
</dbReference>
<keyword evidence="7 8" id="KW-0472">Membrane</keyword>
<dbReference type="PANTHER" id="PTHR32196">
    <property type="entry name" value="ABC TRANSPORTER PERMEASE PROTEIN YPHD-RELATED-RELATED"/>
    <property type="match status" value="1"/>
</dbReference>
<dbReference type="GO" id="GO:0005886">
    <property type="term" value="C:plasma membrane"/>
    <property type="evidence" value="ECO:0007669"/>
    <property type="project" value="UniProtKB-SubCell"/>
</dbReference>
<dbReference type="EMBL" id="JACGXN010000010">
    <property type="protein sequence ID" value="MBA8880949.1"/>
    <property type="molecule type" value="Genomic_DNA"/>
</dbReference>
<keyword evidence="6 8" id="KW-1133">Transmembrane helix</keyword>
<dbReference type="Pfam" id="PF02653">
    <property type="entry name" value="BPD_transp_2"/>
    <property type="match status" value="2"/>
</dbReference>
<accession>A0A839EPZ4</accession>
<keyword evidence="4" id="KW-0997">Cell inner membrane</keyword>
<feature type="transmembrane region" description="Helical" evidence="8">
    <location>
        <begin position="227"/>
        <end position="246"/>
    </location>
</feature>
<name>A0A839EPZ4_9HYPH</name>
<feature type="transmembrane region" description="Helical" evidence="8">
    <location>
        <begin position="586"/>
        <end position="607"/>
    </location>
</feature>
<gene>
    <name evidence="9" type="ORF">FHW16_004684</name>
</gene>
<feature type="transmembrane region" description="Helical" evidence="8">
    <location>
        <begin position="665"/>
        <end position="683"/>
    </location>
</feature>
<evidence type="ECO:0000256" key="6">
    <source>
        <dbReference type="ARBA" id="ARBA00022989"/>
    </source>
</evidence>
<dbReference type="PANTHER" id="PTHR32196:SF21">
    <property type="entry name" value="ABC TRANSPORTER PERMEASE PROTEIN YPHD-RELATED"/>
    <property type="match status" value="1"/>
</dbReference>
<feature type="transmembrane region" description="Helical" evidence="8">
    <location>
        <begin position="535"/>
        <end position="556"/>
    </location>
</feature>
<dbReference type="InterPro" id="IPR001851">
    <property type="entry name" value="ABC_transp_permease"/>
</dbReference>
<evidence type="ECO:0000256" key="3">
    <source>
        <dbReference type="ARBA" id="ARBA00022475"/>
    </source>
</evidence>
<keyword evidence="2" id="KW-0813">Transport</keyword>
<keyword evidence="10" id="KW-1185">Reference proteome</keyword>
<feature type="transmembrane region" description="Helical" evidence="8">
    <location>
        <begin position="175"/>
        <end position="196"/>
    </location>
</feature>
<reference evidence="9 10" key="1">
    <citation type="submission" date="2020-07" db="EMBL/GenBank/DDBJ databases">
        <title>Genomic Encyclopedia of Type Strains, Phase IV (KMG-V): Genome sequencing to study the core and pangenomes of soil and plant-associated prokaryotes.</title>
        <authorList>
            <person name="Whitman W."/>
        </authorList>
    </citation>
    <scope>NUCLEOTIDE SEQUENCE [LARGE SCALE GENOMIC DNA]</scope>
    <source>
        <strain evidence="9 10">AN3</strain>
    </source>
</reference>
<evidence type="ECO:0000256" key="2">
    <source>
        <dbReference type="ARBA" id="ARBA00022448"/>
    </source>
</evidence>
<protein>
    <submittedName>
        <fullName evidence="9">Ribose transport system permease protein</fullName>
    </submittedName>
</protein>
<evidence type="ECO:0000256" key="8">
    <source>
        <dbReference type="SAM" id="Phobius"/>
    </source>
</evidence>
<feature type="transmembrane region" description="Helical" evidence="8">
    <location>
        <begin position="107"/>
        <end position="130"/>
    </location>
</feature>
<proteinExistence type="predicted"/>
<dbReference type="GO" id="GO:0022857">
    <property type="term" value="F:transmembrane transporter activity"/>
    <property type="evidence" value="ECO:0007669"/>
    <property type="project" value="InterPro"/>
</dbReference>
<evidence type="ECO:0000313" key="9">
    <source>
        <dbReference type="EMBL" id="MBA8880949.1"/>
    </source>
</evidence>
<keyword evidence="5 8" id="KW-0812">Transmembrane</keyword>
<evidence type="ECO:0000256" key="5">
    <source>
        <dbReference type="ARBA" id="ARBA00022692"/>
    </source>
</evidence>
<dbReference type="CDD" id="cd06579">
    <property type="entry name" value="TM_PBP1_transp_AraH_like"/>
    <property type="match status" value="2"/>
</dbReference>
<evidence type="ECO:0000256" key="7">
    <source>
        <dbReference type="ARBA" id="ARBA00023136"/>
    </source>
</evidence>
<evidence type="ECO:0000313" key="10">
    <source>
        <dbReference type="Proteomes" id="UP000549052"/>
    </source>
</evidence>
<feature type="transmembrane region" description="Helical" evidence="8">
    <location>
        <begin position="137"/>
        <end position="155"/>
    </location>
</feature>
<keyword evidence="3" id="KW-1003">Cell membrane</keyword>
<comment type="caution">
    <text evidence="9">The sequence shown here is derived from an EMBL/GenBank/DDBJ whole genome shotgun (WGS) entry which is preliminary data.</text>
</comment>
<feature type="transmembrane region" description="Helical" evidence="8">
    <location>
        <begin position="313"/>
        <end position="333"/>
    </location>
</feature>
<comment type="subcellular location">
    <subcellularLocation>
        <location evidence="1">Cell membrane</location>
        <topology evidence="1">Multi-pass membrane protein</topology>
    </subcellularLocation>
</comment>
<feature type="transmembrane region" description="Helical" evidence="8">
    <location>
        <begin position="417"/>
        <end position="437"/>
    </location>
</feature>
<dbReference type="AlphaFoldDB" id="A0A839EPZ4"/>